<evidence type="ECO:0000256" key="1">
    <source>
        <dbReference type="ARBA" id="ARBA00004606"/>
    </source>
</evidence>
<keyword evidence="8" id="KW-0547">Nucleotide-binding</keyword>
<name>A0A7S0ZFL9_9RHOD</name>
<dbReference type="EC" id="2.4.1.122" evidence="4"/>
<keyword evidence="11" id="KW-0472">Membrane</keyword>
<comment type="subcellular location">
    <subcellularLocation>
        <location evidence="1">Membrane</location>
        <topology evidence="1">Single-pass type II membrane protein</topology>
    </subcellularLocation>
</comment>
<dbReference type="AlphaFoldDB" id="A0A7S0ZFL9"/>
<evidence type="ECO:0000256" key="4">
    <source>
        <dbReference type="ARBA" id="ARBA00012557"/>
    </source>
</evidence>
<feature type="domain" description="Fringe-like glycosyltransferase" evidence="12">
    <location>
        <begin position="214"/>
        <end position="318"/>
    </location>
</feature>
<dbReference type="EMBL" id="HBFP01006484">
    <property type="protein sequence ID" value="CAD8820237.1"/>
    <property type="molecule type" value="Transcribed_RNA"/>
</dbReference>
<dbReference type="GO" id="GO:0000166">
    <property type="term" value="F:nucleotide binding"/>
    <property type="evidence" value="ECO:0007669"/>
    <property type="project" value="UniProtKB-KW"/>
</dbReference>
<reference evidence="13" key="1">
    <citation type="submission" date="2021-01" db="EMBL/GenBank/DDBJ databases">
        <authorList>
            <person name="Corre E."/>
            <person name="Pelletier E."/>
            <person name="Niang G."/>
            <person name="Scheremetjew M."/>
            <person name="Finn R."/>
            <person name="Kale V."/>
            <person name="Holt S."/>
            <person name="Cochrane G."/>
            <person name="Meng A."/>
            <person name="Brown T."/>
            <person name="Cohen L."/>
        </authorList>
    </citation>
    <scope>NUCLEOTIDE SEQUENCE</scope>
    <source>
        <strain evidence="13">CCMP3278</strain>
    </source>
</reference>
<comment type="similarity">
    <text evidence="3">Belongs to the glycosyltransferase 31 family. Beta3-Gal-T subfamily.</text>
</comment>
<evidence type="ECO:0000256" key="3">
    <source>
        <dbReference type="ARBA" id="ARBA00006462"/>
    </source>
</evidence>
<evidence type="ECO:0000256" key="5">
    <source>
        <dbReference type="ARBA" id="ARBA00022676"/>
    </source>
</evidence>
<evidence type="ECO:0000256" key="2">
    <source>
        <dbReference type="ARBA" id="ARBA00004922"/>
    </source>
</evidence>
<dbReference type="InterPro" id="IPR003378">
    <property type="entry name" value="Fringe-like_glycosylTrfase"/>
</dbReference>
<dbReference type="PANTHER" id="PTHR23033">
    <property type="entry name" value="BETA1,3-GALACTOSYLTRANSFERASE"/>
    <property type="match status" value="1"/>
</dbReference>
<dbReference type="Pfam" id="PF02434">
    <property type="entry name" value="Fringe"/>
    <property type="match status" value="1"/>
</dbReference>
<keyword evidence="5" id="KW-0328">Glycosyltransferase</keyword>
<dbReference type="InterPro" id="IPR026050">
    <property type="entry name" value="C1GALT1/C1GALT1_chp1"/>
</dbReference>
<evidence type="ECO:0000313" key="13">
    <source>
        <dbReference type="EMBL" id="CAD8820237.1"/>
    </source>
</evidence>
<evidence type="ECO:0000256" key="9">
    <source>
        <dbReference type="ARBA" id="ARBA00022968"/>
    </source>
</evidence>
<protein>
    <recommendedName>
        <fullName evidence="4">N-acetylgalactosaminide beta-1,3-galactosyltransferase</fullName>
        <ecNumber evidence="4">2.4.1.122</ecNumber>
    </recommendedName>
</protein>
<keyword evidence="6" id="KW-0808">Transferase</keyword>
<evidence type="ECO:0000256" key="8">
    <source>
        <dbReference type="ARBA" id="ARBA00022741"/>
    </source>
</evidence>
<dbReference type="Gene3D" id="3.90.550.50">
    <property type="match status" value="1"/>
</dbReference>
<evidence type="ECO:0000256" key="6">
    <source>
        <dbReference type="ARBA" id="ARBA00022679"/>
    </source>
</evidence>
<keyword evidence="7" id="KW-0812">Transmembrane</keyword>
<evidence type="ECO:0000259" key="12">
    <source>
        <dbReference type="Pfam" id="PF02434"/>
    </source>
</evidence>
<organism evidence="13">
    <name type="scientific">Timspurckia oligopyrenoides</name>
    <dbReference type="NCBI Taxonomy" id="708627"/>
    <lineage>
        <taxon>Eukaryota</taxon>
        <taxon>Rhodophyta</taxon>
        <taxon>Bangiophyceae</taxon>
        <taxon>Porphyridiales</taxon>
        <taxon>Porphyridiaceae</taxon>
        <taxon>Timspurckia</taxon>
    </lineage>
</organism>
<gene>
    <name evidence="13" type="ORF">TOLI1172_LOCUS4628</name>
</gene>
<sequence>MVRTMSNIFRYRYVMPGVLIVLSLLLLVSLLLVFFEHQTQLLEIVQEPLIFNNNSIYIDTKNSIRLDPSYFSKQYNSTSLDILMALTAKHPLVSDLSVLKSSLETWASSFHSNDRFLIYSGSLSKTSKNPPNHIPKFNLNNVVLRKIACSFNSNPFVPSVLSKLPFRSLLSKHKPETDNQVFSLYWLELKDVKDSEYPALNKNLLQWEHMARMTAFKWYMRCDDDAYVNLKLYRQLLLQLDHTKPFYIGNGALGRAQERKILKLTSGNPYAQGGYCQAFSAGAQSLVLNCRDSVKKWLEELGSNHTHDDVELGRCFMEQGLVLDDLGLPKEDIFVHVGNVVNGTEPMKTLNADELELELRRPRKQCPLVVHPLKSADKMHLTHKLVEQMPNCKLHSKKYAFSVEIKS</sequence>
<evidence type="ECO:0000256" key="7">
    <source>
        <dbReference type="ARBA" id="ARBA00022692"/>
    </source>
</evidence>
<dbReference type="GO" id="GO:0016263">
    <property type="term" value="F:glycoprotein-N-acetylgalactosamine 3-beta-galactosyltransferase activity"/>
    <property type="evidence" value="ECO:0007669"/>
    <property type="project" value="UniProtKB-EC"/>
</dbReference>
<proteinExistence type="inferred from homology"/>
<evidence type="ECO:0000256" key="11">
    <source>
        <dbReference type="ARBA" id="ARBA00023136"/>
    </source>
</evidence>
<dbReference type="GO" id="GO:0016020">
    <property type="term" value="C:membrane"/>
    <property type="evidence" value="ECO:0007669"/>
    <property type="project" value="UniProtKB-SubCell"/>
</dbReference>
<comment type="pathway">
    <text evidence="2">Protein modification; protein glycosylation.</text>
</comment>
<evidence type="ECO:0000256" key="10">
    <source>
        <dbReference type="ARBA" id="ARBA00022989"/>
    </source>
</evidence>
<keyword evidence="10" id="KW-1133">Transmembrane helix</keyword>
<keyword evidence="9" id="KW-0735">Signal-anchor</keyword>
<accession>A0A7S0ZFL9</accession>